<organism evidence="3 4">
    <name type="scientific">Laticauda laticaudata</name>
    <name type="common">Blue-ringed sea krait</name>
    <name type="synonym">Blue-lipped sea krait</name>
    <dbReference type="NCBI Taxonomy" id="8630"/>
    <lineage>
        <taxon>Eukaryota</taxon>
        <taxon>Metazoa</taxon>
        <taxon>Chordata</taxon>
        <taxon>Craniata</taxon>
        <taxon>Vertebrata</taxon>
        <taxon>Euteleostomi</taxon>
        <taxon>Lepidosauria</taxon>
        <taxon>Squamata</taxon>
        <taxon>Bifurcata</taxon>
        <taxon>Unidentata</taxon>
        <taxon>Episquamata</taxon>
        <taxon>Toxicofera</taxon>
        <taxon>Serpentes</taxon>
        <taxon>Colubroidea</taxon>
        <taxon>Elapidae</taxon>
        <taxon>Laticaudinae</taxon>
        <taxon>Laticauda</taxon>
    </lineage>
</organism>
<dbReference type="GO" id="GO:0000027">
    <property type="term" value="P:ribosomal large subunit assembly"/>
    <property type="evidence" value="ECO:0007669"/>
    <property type="project" value="TreeGrafter"/>
</dbReference>
<dbReference type="GO" id="GO:0030687">
    <property type="term" value="C:preribosome, large subunit precursor"/>
    <property type="evidence" value="ECO:0007669"/>
    <property type="project" value="TreeGrafter"/>
</dbReference>
<evidence type="ECO:0000313" key="3">
    <source>
        <dbReference type="Ensembl" id="ENSLLTP00000008040.1"/>
    </source>
</evidence>
<dbReference type="GO" id="GO:0000055">
    <property type="term" value="P:ribosomal large subunit export from nucleus"/>
    <property type="evidence" value="ECO:0007669"/>
    <property type="project" value="TreeGrafter"/>
</dbReference>
<keyword evidence="1" id="KW-0547">Nucleotide-binding</keyword>
<name>A0A8C5RTN4_LATLA</name>
<dbReference type="Proteomes" id="UP000694406">
    <property type="component" value="Unplaced"/>
</dbReference>
<reference evidence="3" key="1">
    <citation type="submission" date="2025-08" db="UniProtKB">
        <authorList>
            <consortium name="Ensembl"/>
        </authorList>
    </citation>
    <scope>IDENTIFICATION</scope>
</reference>
<evidence type="ECO:0000256" key="2">
    <source>
        <dbReference type="ARBA" id="ARBA00022840"/>
    </source>
</evidence>
<keyword evidence="4" id="KW-1185">Reference proteome</keyword>
<evidence type="ECO:0000256" key="1">
    <source>
        <dbReference type="ARBA" id="ARBA00022741"/>
    </source>
</evidence>
<dbReference type="GO" id="GO:0005634">
    <property type="term" value="C:nucleus"/>
    <property type="evidence" value="ECO:0007669"/>
    <property type="project" value="TreeGrafter"/>
</dbReference>
<keyword evidence="2" id="KW-0067">ATP-binding</keyword>
<dbReference type="PANTHER" id="PTHR48103:SF2">
    <property type="entry name" value="MIDASIN"/>
    <property type="match status" value="1"/>
</dbReference>
<evidence type="ECO:0000313" key="4">
    <source>
        <dbReference type="Proteomes" id="UP000694406"/>
    </source>
</evidence>
<dbReference type="PANTHER" id="PTHR48103">
    <property type="entry name" value="MIDASIN-RELATED"/>
    <property type="match status" value="1"/>
</dbReference>
<dbReference type="GeneTree" id="ENSGT00550000074802"/>
<sequence length="481" mass="54822">MLSRKRGNWTLPLNIRDFEKILWSSNSDCLKFGAVEMNESWADDLEVLSAAVKLFIEKATNQDWTLRVGWLNQIKKNLAEVPDSVYTQLEAGAASLNNFYFSPLSSGISNVIKMLQPNMTDEHVIPMDPRWNMQYLDTISNSVDFDTEIEHSDQLLVLLKSLSNRAILFLNRERKSYVERSLINTKKNRTSALRVSVEFYKDPGNHSSLPHAIVAHLAAFFELWDAFVLHWVKSTQVAILYSLLWRDRFWTTSETVALDSPGLMLLSLHWHWVVKHLISRVPQLLSGYEQQKLSKEIQSVSQQMQSSLASPEGISTSIKKLQKALGKPLPFKEKGILEIAVQLRRLSKALHVPELKPVVGDDQQQKEICILRTVTTEWKVKAVLLQAQGLVFRAIPETKSLLKKGGALISLHEEKPAESQQLDAALLTQLCNRVQLWPGMEYLAVLWQYKLTCDCIAEVYLKRWVLQSKCGQVCGWGLQAK</sequence>
<accession>A0A8C5RTN4</accession>
<dbReference type="GO" id="GO:0005524">
    <property type="term" value="F:ATP binding"/>
    <property type="evidence" value="ECO:0007669"/>
    <property type="project" value="UniProtKB-KW"/>
</dbReference>
<protein>
    <submittedName>
        <fullName evidence="3">Uncharacterized protein</fullName>
    </submittedName>
</protein>
<proteinExistence type="predicted"/>
<reference evidence="3" key="2">
    <citation type="submission" date="2025-09" db="UniProtKB">
        <authorList>
            <consortium name="Ensembl"/>
        </authorList>
    </citation>
    <scope>IDENTIFICATION</scope>
</reference>
<dbReference type="Ensembl" id="ENSLLTT00000008336.1">
    <property type="protein sequence ID" value="ENSLLTP00000008040.1"/>
    <property type="gene ID" value="ENSLLTG00000006093.1"/>
</dbReference>
<dbReference type="AlphaFoldDB" id="A0A8C5RTN4"/>